<sequence>MDNTDFKKLMERSAKIRERYHELERSNHNTIWSIEEDALAFLTDAGLVGRNIMSEQNRWPKKDTETELPHKIGECFWWLIILSQRMGMSPEALINDFLSKTENHLNIK</sequence>
<dbReference type="EMBL" id="JAXHPO010000076">
    <property type="protein sequence ID" value="MDY6551449.1"/>
    <property type="molecule type" value="Genomic_DNA"/>
</dbReference>
<comment type="caution">
    <text evidence="1">The sequence shown here is derived from an EMBL/GenBank/DDBJ whole genome shotgun (WGS) entry which is preliminary data.</text>
</comment>
<organism evidence="1 3">
    <name type="scientific">Acinetobacter faecalis</name>
    <dbReference type="NCBI Taxonomy" id="2665161"/>
    <lineage>
        <taxon>Bacteria</taxon>
        <taxon>Pseudomonadati</taxon>
        <taxon>Pseudomonadota</taxon>
        <taxon>Gammaproteobacteria</taxon>
        <taxon>Moraxellales</taxon>
        <taxon>Moraxellaceae</taxon>
        <taxon>Acinetobacter</taxon>
    </lineage>
</organism>
<gene>
    <name evidence="2" type="ORF">SKM48_11940</name>
    <name evidence="1" type="ORF">SKM51_09335</name>
</gene>
<dbReference type="Proteomes" id="UP001284094">
    <property type="component" value="Unassembled WGS sequence"/>
</dbReference>
<dbReference type="AlphaFoldDB" id="A0AB35UUC8"/>
<dbReference type="EMBL" id="JAXHPL010000050">
    <property type="protein sequence ID" value="MDY6487391.1"/>
    <property type="molecule type" value="Genomic_DNA"/>
</dbReference>
<reference evidence="2 4" key="3">
    <citation type="journal article" date="2024" name="Syst. Appl. Microbiol.">
        <title>Evidence for the occurrence of Acinetobacter faecalis in cattle feces and its emended description.</title>
        <authorList>
            <person name="Kyselkova M."/>
            <person name="Xanthopoulou K."/>
            <person name="Shestivska V."/>
            <person name="Spanelova P."/>
            <person name="Maixnerova M."/>
            <person name="Higgins P.G."/>
            <person name="Nemec A."/>
        </authorList>
    </citation>
    <scope>NUCLEOTIDE SEQUENCE [LARGE SCALE GENOMIC DNA]</scope>
    <source>
        <strain evidence="2 4">ANC 7225</strain>
    </source>
</reference>
<evidence type="ECO:0000313" key="2">
    <source>
        <dbReference type="EMBL" id="MDY6551449.1"/>
    </source>
</evidence>
<dbReference type="CDD" id="cd11543">
    <property type="entry name" value="NTP-PPase_u6"/>
    <property type="match status" value="1"/>
</dbReference>
<dbReference type="Proteomes" id="UP001278995">
    <property type="component" value="Unassembled WGS sequence"/>
</dbReference>
<keyword evidence="4" id="KW-1185">Reference proteome</keyword>
<accession>A0AB35UUC8</accession>
<evidence type="ECO:0000313" key="4">
    <source>
        <dbReference type="Proteomes" id="UP001284094"/>
    </source>
</evidence>
<name>A0AB35UUC8_9GAMM</name>
<reference evidence="2" key="2">
    <citation type="submission" date="2023-11" db="EMBL/GenBank/DDBJ databases">
        <authorList>
            <person name="Kyselkova M."/>
            <person name="Xanthopoulou K."/>
            <person name="Shestivska V."/>
            <person name="Spanelova P."/>
            <person name="Maixnerova M."/>
            <person name="Higgins P.G."/>
            <person name="Nemec A."/>
        </authorList>
    </citation>
    <scope>NUCLEOTIDE SEQUENCE</scope>
    <source>
        <strain evidence="2">ANC 7225</strain>
    </source>
</reference>
<dbReference type="RefSeq" id="WP_104470979.1">
    <property type="nucleotide sequence ID" value="NZ_JAXHPJ010000054.1"/>
</dbReference>
<evidence type="ECO:0000313" key="1">
    <source>
        <dbReference type="EMBL" id="MDY6487391.1"/>
    </source>
</evidence>
<reference evidence="1 3" key="1">
    <citation type="submission" date="2023-11" db="EMBL/GenBank/DDBJ databases">
        <title>The common occurrence of Acinetobacte faecalis in cattle feces and its emended description.</title>
        <authorList>
            <person name="Kyselkova M."/>
            <person name="Xanthopoulou K."/>
            <person name="Shestivska V."/>
            <person name="Spanelova P."/>
            <person name="Maixnerova M."/>
            <person name="Higgins P.G."/>
            <person name="Nemec A."/>
        </authorList>
    </citation>
    <scope>NUCLEOTIDE SEQUENCE [LARGE SCALE GENOMIC DNA]</scope>
    <source>
        <strain evidence="1 3">ANC 7483</strain>
    </source>
</reference>
<proteinExistence type="predicted"/>
<protein>
    <submittedName>
        <fullName evidence="1">MazG-like protein</fullName>
    </submittedName>
</protein>
<evidence type="ECO:0000313" key="3">
    <source>
        <dbReference type="Proteomes" id="UP001278995"/>
    </source>
</evidence>